<dbReference type="AlphaFoldDB" id="A0A1I3LXP7"/>
<dbReference type="RefSeq" id="WP_093228221.1">
    <property type="nucleotide sequence ID" value="NZ_FORR01000002.1"/>
</dbReference>
<keyword evidence="2" id="KW-1185">Reference proteome</keyword>
<evidence type="ECO:0000313" key="1">
    <source>
        <dbReference type="EMBL" id="SFI89483.1"/>
    </source>
</evidence>
<dbReference type="PANTHER" id="PTHR30348:SF13">
    <property type="entry name" value="UPF0759 PROTEIN YUNF"/>
    <property type="match status" value="1"/>
</dbReference>
<dbReference type="STRING" id="46223.SAMN05421852_102362"/>
<dbReference type="PANTHER" id="PTHR30348">
    <property type="entry name" value="UNCHARACTERIZED PROTEIN YECE"/>
    <property type="match status" value="1"/>
</dbReference>
<proteinExistence type="predicted"/>
<protein>
    <submittedName>
        <fullName evidence="1">Uncharacterized conserved protein YecE, DUF72 family</fullName>
    </submittedName>
</protein>
<sequence length="283" mass="33103">MNRILVGVCGWGDHDLYPPGTPSRDKLAIYAGHFPVVELDSTYHAIAPPERMERWVHETPDSFRFVVKAYRELTGHGRLERAPVRSWQEIVHDMKTSLQPMKRSGKLSMVLFQFPPWYDCSARHVRYIRKVREAFRDFPVAIEFRNQSWFTPHYQEKTLHFLEQEQLIHVVCDEPQAGQGSVPIVPAVTHPDTVLVRFHGRNVDGWNNTGRPDWRDVRYAYRYSEEELDEWVPRIRELQKKANQIILLFNNNSQGDAVDSAKMMIRKLGLNFEGLAPRQLEIL</sequence>
<gene>
    <name evidence="1" type="ORF">SAMN05421852_102362</name>
</gene>
<dbReference type="EMBL" id="FORR01000002">
    <property type="protein sequence ID" value="SFI89483.1"/>
    <property type="molecule type" value="Genomic_DNA"/>
</dbReference>
<dbReference type="Proteomes" id="UP000199545">
    <property type="component" value="Unassembled WGS sequence"/>
</dbReference>
<dbReference type="SUPFAM" id="SSF117396">
    <property type="entry name" value="TM1631-like"/>
    <property type="match status" value="1"/>
</dbReference>
<reference evidence="1 2" key="1">
    <citation type="submission" date="2016-10" db="EMBL/GenBank/DDBJ databases">
        <authorList>
            <person name="de Groot N.N."/>
        </authorList>
    </citation>
    <scope>NUCLEOTIDE SEQUENCE [LARGE SCALE GENOMIC DNA]</scope>
    <source>
        <strain evidence="1 2">DSM 44778</strain>
    </source>
</reference>
<name>A0A1I3LXP7_9BACL</name>
<dbReference type="OrthoDB" id="9780310at2"/>
<accession>A0A1I3LXP7</accession>
<dbReference type="InterPro" id="IPR002763">
    <property type="entry name" value="DUF72"/>
</dbReference>
<organism evidence="1 2">
    <name type="scientific">Thermoflavimicrobium dichotomicum</name>
    <dbReference type="NCBI Taxonomy" id="46223"/>
    <lineage>
        <taxon>Bacteria</taxon>
        <taxon>Bacillati</taxon>
        <taxon>Bacillota</taxon>
        <taxon>Bacilli</taxon>
        <taxon>Bacillales</taxon>
        <taxon>Thermoactinomycetaceae</taxon>
        <taxon>Thermoflavimicrobium</taxon>
    </lineage>
</organism>
<dbReference type="Pfam" id="PF01904">
    <property type="entry name" value="DUF72"/>
    <property type="match status" value="1"/>
</dbReference>
<dbReference type="Gene3D" id="3.20.20.410">
    <property type="entry name" value="Protein of unknown function UPF0759"/>
    <property type="match status" value="1"/>
</dbReference>
<dbReference type="InterPro" id="IPR036520">
    <property type="entry name" value="UPF0759_sf"/>
</dbReference>
<evidence type="ECO:0000313" key="2">
    <source>
        <dbReference type="Proteomes" id="UP000199545"/>
    </source>
</evidence>